<name>A0A2X2YDG8_CLOPF</name>
<reference evidence="2 3" key="1">
    <citation type="submission" date="2018-06" db="EMBL/GenBank/DDBJ databases">
        <authorList>
            <consortium name="Pathogen Informatics"/>
            <person name="Doyle S."/>
        </authorList>
    </citation>
    <scope>NUCLEOTIDE SEQUENCE [LARGE SCALE GENOMIC DNA]</scope>
    <source>
        <strain evidence="2 3">NCTC10719</strain>
    </source>
</reference>
<evidence type="ECO:0000313" key="3">
    <source>
        <dbReference type="Proteomes" id="UP000249986"/>
    </source>
</evidence>
<accession>A0A2X2YDG8</accession>
<dbReference type="EMBL" id="UAWG01000023">
    <property type="protein sequence ID" value="SQB61627.1"/>
    <property type="molecule type" value="Genomic_DNA"/>
</dbReference>
<sequence>MLINNSSANAKYNMVLNEKKISPSKTNCNLQWLKGALTPMLLDTETKFCDIECKFTIEALTEDEFEFKFSELNKEIIECVLKFDDINRLYKCYIQSVKEPVRITPYNWEFTCNWIGYKFSNEIIVKIKKEDSKNIKVRGNLKTPAIVEITPSIDLIDLVINGLANDPITIKNLHANKKIIIDGKEGTITEEGINKFKDTDLWEFPFLVPGPNTITLSKNSCDVVIKYEPRYL</sequence>
<organism evidence="2 3">
    <name type="scientific">Clostridium perfringens</name>
    <dbReference type="NCBI Taxonomy" id="1502"/>
    <lineage>
        <taxon>Bacteria</taxon>
        <taxon>Bacillati</taxon>
        <taxon>Bacillota</taxon>
        <taxon>Clostridia</taxon>
        <taxon>Eubacteriales</taxon>
        <taxon>Clostridiaceae</taxon>
        <taxon>Clostridium</taxon>
    </lineage>
</organism>
<proteinExistence type="predicted"/>
<gene>
    <name evidence="2" type="ORF">NCTC10719_03309</name>
</gene>
<dbReference type="AlphaFoldDB" id="A0A2X2YDG8"/>
<evidence type="ECO:0000259" key="1">
    <source>
        <dbReference type="Pfam" id="PF22768"/>
    </source>
</evidence>
<protein>
    <submittedName>
        <fullName evidence="2">Tail component family protein</fullName>
    </submittedName>
</protein>
<dbReference type="Gene3D" id="2.60.120.860">
    <property type="match status" value="1"/>
</dbReference>
<feature type="domain" description="Siphovirus-type tail component C-terminal" evidence="1">
    <location>
        <begin position="139"/>
        <end position="231"/>
    </location>
</feature>
<dbReference type="Proteomes" id="UP000249986">
    <property type="component" value="Unassembled WGS sequence"/>
</dbReference>
<evidence type="ECO:0000313" key="2">
    <source>
        <dbReference type="EMBL" id="SQB61627.1"/>
    </source>
</evidence>
<dbReference type="Pfam" id="PF22768">
    <property type="entry name" value="SPP1_Dit"/>
    <property type="match status" value="1"/>
</dbReference>
<dbReference type="InterPro" id="IPR054738">
    <property type="entry name" value="Siphovirus-type_tail_C"/>
</dbReference>
<dbReference type="RefSeq" id="WP_111927274.1">
    <property type="nucleotide sequence ID" value="NZ_JAALMX010000002.1"/>
</dbReference>